<proteinExistence type="predicted"/>
<dbReference type="RefSeq" id="WP_244380162.1">
    <property type="nucleotide sequence ID" value="NZ_CP083239.1"/>
</dbReference>
<evidence type="ECO:0000313" key="2">
    <source>
        <dbReference type="Proteomes" id="UP000831684"/>
    </source>
</evidence>
<dbReference type="EMBL" id="CP083239">
    <property type="protein sequence ID" value="UOK72175.1"/>
    <property type="molecule type" value="Genomic_DNA"/>
</dbReference>
<dbReference type="KEGG" id="apol:K9D25_05500"/>
<evidence type="ECO:0000313" key="1">
    <source>
        <dbReference type="EMBL" id="UOK72175.1"/>
    </source>
</evidence>
<sequence>MLLSREATSESNGRGRGMRKLLLVWVFLISLAPAGLAEGAGGMTTNCDCESQKPPSEVALCKIRCRTPASPVSDALKGVSPSILVPNAIERPDLRGQIQ</sequence>
<accession>A0A9E7A2U4</accession>
<gene>
    <name evidence="1" type="ORF">K9D25_05500</name>
</gene>
<dbReference type="AlphaFoldDB" id="A0A9E7A2U4"/>
<organism evidence="1 2">
    <name type="scientific">Ancylobacter polymorphus</name>
    <dbReference type="NCBI Taxonomy" id="223390"/>
    <lineage>
        <taxon>Bacteria</taxon>
        <taxon>Pseudomonadati</taxon>
        <taxon>Pseudomonadota</taxon>
        <taxon>Alphaproteobacteria</taxon>
        <taxon>Hyphomicrobiales</taxon>
        <taxon>Xanthobacteraceae</taxon>
        <taxon>Ancylobacter</taxon>
    </lineage>
</organism>
<name>A0A9E7A2U4_9HYPH</name>
<dbReference type="Proteomes" id="UP000831684">
    <property type="component" value="Chromosome"/>
</dbReference>
<protein>
    <submittedName>
        <fullName evidence="1">Uncharacterized protein</fullName>
    </submittedName>
</protein>
<reference evidence="1" key="1">
    <citation type="submission" date="2021-09" db="EMBL/GenBank/DDBJ databases">
        <title>Network and meta-omics reveal the key degrader and cooperation patterns in an efficient 1,4-dioxane-degrading microbial community.</title>
        <authorList>
            <person name="Dai C."/>
        </authorList>
    </citation>
    <scope>NUCLEOTIDE SEQUENCE</scope>
    <source>
        <strain evidence="1">ZM13</strain>
    </source>
</reference>